<dbReference type="Gene3D" id="3.40.50.300">
    <property type="entry name" value="P-loop containing nucleotide triphosphate hydrolases"/>
    <property type="match status" value="1"/>
</dbReference>
<evidence type="ECO:0008006" key="3">
    <source>
        <dbReference type="Google" id="ProtNLM"/>
    </source>
</evidence>
<evidence type="ECO:0000313" key="1">
    <source>
        <dbReference type="EMBL" id="TVT13935.1"/>
    </source>
</evidence>
<dbReference type="EMBL" id="VJZA01000149">
    <property type="protein sequence ID" value="TVT13935.1"/>
    <property type="molecule type" value="Genomic_DNA"/>
</dbReference>
<dbReference type="AlphaFoldDB" id="A0A557ZPH4"/>
<organism evidence="1 2">
    <name type="scientific">Amycolatopsis acidiphila</name>
    <dbReference type="NCBI Taxonomy" id="715473"/>
    <lineage>
        <taxon>Bacteria</taxon>
        <taxon>Bacillati</taxon>
        <taxon>Actinomycetota</taxon>
        <taxon>Actinomycetes</taxon>
        <taxon>Pseudonocardiales</taxon>
        <taxon>Pseudonocardiaceae</taxon>
        <taxon>Amycolatopsis</taxon>
    </lineage>
</organism>
<dbReference type="OrthoDB" id="3493606at2"/>
<comment type="caution">
    <text evidence="1">The sequence shown here is derived from an EMBL/GenBank/DDBJ whole genome shotgun (WGS) entry which is preliminary data.</text>
</comment>
<dbReference type="InterPro" id="IPR027417">
    <property type="entry name" value="P-loop_NTPase"/>
</dbReference>
<accession>A0A557ZPH4</accession>
<protein>
    <recommendedName>
        <fullName evidence="3">FtsK domain-containing protein</fullName>
    </recommendedName>
</protein>
<gene>
    <name evidence="1" type="ORF">FNH06_38445</name>
</gene>
<sequence length="760" mass="84472">MAGTLSYRIRVQHIYQQRFGDVDKLDQALRGCRWYIVSRRPAVRIAPDSVVLDEDVLTLDVTTRRPDGSSLTVQVGADVSDLGPTRNFTIHPDGSYFSLNAGEQLLHGDAWALGSLLSDAQAELARQEVLYVGMAFDQTTLARTARHQKLQQIYAEHVGSDWDIFLAPLALHKRSWSPDDHIEDDDEGPDLNAYYKIFAIEGGDILKPAVDLIEHSLVSYFAPDYNNKLLEWRVTEPTAAMRQMRDAGFRLLNVHLDGWAGLARFYSRQEPNFHRSHFISQDLPPHPRRPVLRGISATELSPHRLEALAVRHGKEIFASRAEASGTVLAIFGDQAPSVRRPADFLAPAAPAVDTTPRPRPPLTELRKQLLHQRAERLRRDAPIFHPGGSSYDPITGTIRIGVSTEDNQAEVGRWHLHSPAGRVEHGLIFGDPGNCKSNMLRVITYEAAASEVFFVVPADPRNENDLSAVCGSFPDQSWISTNVPDTINNLNRLADYIMRFRGDGRHFDRPTPEWPGILMAIDDADDVLDDPHAAACANEILRTGHLAGVGLVLVIRDRATFAAHPELRRLLIESDNVAAMTDLAVLNDLKTTYDEPRPATASASPATFVVHWNSGHIRLSRLAATMTDCADSPEAAREWADHLLSSGGAVSLGWNIADGDARSWWTIDPQARRWFLRRHTDCWAMLLTVADHPMPSPASQLAAIAWANENVDKRFHVPPLRWRTGPTTGEPGLTALYADTQDEPDPKPGPTPVDLIPWLY</sequence>
<dbReference type="Proteomes" id="UP000318578">
    <property type="component" value="Unassembled WGS sequence"/>
</dbReference>
<dbReference type="RefSeq" id="WP_144645989.1">
    <property type="nucleotide sequence ID" value="NZ_BNAX01000049.1"/>
</dbReference>
<reference evidence="1 2" key="1">
    <citation type="submission" date="2019-07" db="EMBL/GenBank/DDBJ databases">
        <title>New species of Amycolatopsis and Streptomyces.</title>
        <authorList>
            <person name="Duangmal K."/>
            <person name="Teo W.F.A."/>
            <person name="Lipun K."/>
        </authorList>
    </citation>
    <scope>NUCLEOTIDE SEQUENCE [LARGE SCALE GENOMIC DNA]</scope>
    <source>
        <strain evidence="1 2">JCM 30562</strain>
    </source>
</reference>
<name>A0A557ZPH4_9PSEU</name>
<proteinExistence type="predicted"/>
<evidence type="ECO:0000313" key="2">
    <source>
        <dbReference type="Proteomes" id="UP000318578"/>
    </source>
</evidence>
<keyword evidence="2" id="KW-1185">Reference proteome</keyword>